<sequence length="594" mass="62973">MQHKIAHPPQYFILFFNSAKAAAKSEKRSMLSWLGLSGGGDSNGTNDKNLHNNNNGNKNRAASSKASSTYSNGSKTLPLSMGRKKGFLSSLDENDEKGGDSLSGHKDGAAHHARNSRLSIASFPVNNGEYDEKASLSGSMRTLGHHLGQDGKVRLPVHIPRTKEEEWELTKNVWTNLPQFAIHDPNFVPGSADAKSSDTAADDKSGGGTEGVKDGHSAGVIEGGATKGRSHIEEMVKRSLVPDVTSHESREYKRYTQQFKSIRFDSVPTKGAASYGINAQASQKEEWPAGTAPNTAAPTPLSGSVANGLSQMQYPSGQSQQRTRGGTANKVGMTTSTSSSTARPGWIGAQRQAYGGSSGSTVTIGTTELNEEEEFYYAASRGIGPGPGANNGHDTGRVRVLTSGSSEPSGSKTSPLSPDSPLTGQHWRDNLMPEPPILLAPLQTTIKAPSESEMVLYAAHVELPKLTLYTVGQTCLNPYWGTNSGTRARYDAYMMWIVKGRYGYMPNAAGAGAGLLPSAQAQALAQLSGRPFRKGSSHVDQANGVEVAGGSGGGGKDKQLPPLHQQQHQQTSDAVKGGKNKDRKDKKTVLGAAF</sequence>
<feature type="compositionally biased region" description="Basic and acidic residues" evidence="1">
    <location>
        <begin position="579"/>
        <end position="588"/>
    </location>
</feature>
<feature type="region of interest" description="Disordered" evidence="1">
    <location>
        <begin position="186"/>
        <end position="234"/>
    </location>
</feature>
<dbReference type="EMBL" id="KV442058">
    <property type="protein sequence ID" value="OAQ27372.1"/>
    <property type="molecule type" value="Genomic_DNA"/>
</dbReference>
<feature type="region of interest" description="Disordered" evidence="1">
    <location>
        <begin position="383"/>
        <end position="429"/>
    </location>
</feature>
<organism evidence="2 3">
    <name type="scientific">Linnemannia elongata AG-77</name>
    <dbReference type="NCBI Taxonomy" id="1314771"/>
    <lineage>
        <taxon>Eukaryota</taxon>
        <taxon>Fungi</taxon>
        <taxon>Fungi incertae sedis</taxon>
        <taxon>Mucoromycota</taxon>
        <taxon>Mortierellomycotina</taxon>
        <taxon>Mortierellomycetes</taxon>
        <taxon>Mortierellales</taxon>
        <taxon>Mortierellaceae</taxon>
        <taxon>Linnemannia</taxon>
    </lineage>
</organism>
<proteinExistence type="predicted"/>
<protein>
    <submittedName>
        <fullName evidence="2">Uncharacterized protein</fullName>
    </submittedName>
</protein>
<dbReference type="OrthoDB" id="2447482at2759"/>
<feature type="compositionally biased region" description="Low complexity" evidence="1">
    <location>
        <begin position="288"/>
        <end position="300"/>
    </location>
</feature>
<feature type="compositionally biased region" description="Low complexity" evidence="1">
    <location>
        <begin position="560"/>
        <end position="570"/>
    </location>
</feature>
<feature type="region of interest" description="Disordered" evidence="1">
    <location>
        <begin position="279"/>
        <end position="344"/>
    </location>
</feature>
<evidence type="ECO:0000313" key="2">
    <source>
        <dbReference type="EMBL" id="OAQ27372.1"/>
    </source>
</evidence>
<name>A0A197JQ26_9FUNG</name>
<feature type="compositionally biased region" description="Polar residues" evidence="1">
    <location>
        <begin position="60"/>
        <end position="77"/>
    </location>
</feature>
<accession>A0A197JQ26</accession>
<evidence type="ECO:0000313" key="3">
    <source>
        <dbReference type="Proteomes" id="UP000078512"/>
    </source>
</evidence>
<feature type="compositionally biased region" description="Low complexity" evidence="1">
    <location>
        <begin position="43"/>
        <end position="59"/>
    </location>
</feature>
<feature type="compositionally biased region" description="Low complexity" evidence="1">
    <location>
        <begin position="401"/>
        <end position="417"/>
    </location>
</feature>
<keyword evidence="3" id="KW-1185">Reference proteome</keyword>
<feature type="region of interest" description="Disordered" evidence="1">
    <location>
        <begin position="40"/>
        <end position="112"/>
    </location>
</feature>
<gene>
    <name evidence="2" type="ORF">K457DRAFT_633005</name>
</gene>
<dbReference type="Proteomes" id="UP000078512">
    <property type="component" value="Unassembled WGS sequence"/>
</dbReference>
<reference evidence="2 3" key="1">
    <citation type="submission" date="2016-05" db="EMBL/GenBank/DDBJ databases">
        <title>Genome sequencing reveals origins of a unique bacterial endosymbiosis in the earliest lineages of terrestrial Fungi.</title>
        <authorList>
            <consortium name="DOE Joint Genome Institute"/>
            <person name="Uehling J."/>
            <person name="Gryganskyi A."/>
            <person name="Hameed K."/>
            <person name="Tschaplinski T."/>
            <person name="Misztal P."/>
            <person name="Wu S."/>
            <person name="Desiro A."/>
            <person name="Vande Pol N."/>
            <person name="Du Z.-Y."/>
            <person name="Zienkiewicz A."/>
            <person name="Zienkiewicz K."/>
            <person name="Morin E."/>
            <person name="Tisserant E."/>
            <person name="Splivallo R."/>
            <person name="Hainaut M."/>
            <person name="Henrissat B."/>
            <person name="Ohm R."/>
            <person name="Kuo A."/>
            <person name="Yan J."/>
            <person name="Lipzen A."/>
            <person name="Nolan M."/>
            <person name="Labutti K."/>
            <person name="Barry K."/>
            <person name="Goldstein A."/>
            <person name="Labbe J."/>
            <person name="Schadt C."/>
            <person name="Tuskan G."/>
            <person name="Grigoriev I."/>
            <person name="Martin F."/>
            <person name="Vilgalys R."/>
            <person name="Bonito G."/>
        </authorList>
    </citation>
    <scope>NUCLEOTIDE SEQUENCE [LARGE SCALE GENOMIC DNA]</scope>
    <source>
        <strain evidence="2 3">AG-77</strain>
    </source>
</reference>
<feature type="compositionally biased region" description="Basic and acidic residues" evidence="1">
    <location>
        <begin position="96"/>
        <end position="110"/>
    </location>
</feature>
<feature type="compositionally biased region" description="Low complexity" evidence="1">
    <location>
        <begin position="190"/>
        <end position="199"/>
    </location>
</feature>
<feature type="region of interest" description="Disordered" evidence="1">
    <location>
        <begin position="531"/>
        <end position="594"/>
    </location>
</feature>
<evidence type="ECO:0000256" key="1">
    <source>
        <dbReference type="SAM" id="MobiDB-lite"/>
    </source>
</evidence>
<feature type="compositionally biased region" description="Polar residues" evidence="1">
    <location>
        <begin position="301"/>
        <end position="342"/>
    </location>
</feature>
<feature type="compositionally biased region" description="Basic and acidic residues" evidence="1">
    <location>
        <begin position="201"/>
        <end position="216"/>
    </location>
</feature>
<dbReference type="AlphaFoldDB" id="A0A197JQ26"/>